<comment type="caution">
    <text evidence="2">The sequence shown here is derived from an EMBL/GenBank/DDBJ whole genome shotgun (WGS) entry which is preliminary data.</text>
</comment>
<dbReference type="RefSeq" id="WP_217777170.1">
    <property type="nucleotide sequence ID" value="NZ_JAHRWL010000001.1"/>
</dbReference>
<keyword evidence="3" id="KW-1185">Reference proteome</keyword>
<feature type="signal peptide" evidence="1">
    <location>
        <begin position="1"/>
        <end position="20"/>
    </location>
</feature>
<organism evidence="2 3">
    <name type="scientific">Thalassococcus arenae</name>
    <dbReference type="NCBI Taxonomy" id="2851652"/>
    <lineage>
        <taxon>Bacteria</taxon>
        <taxon>Pseudomonadati</taxon>
        <taxon>Pseudomonadota</taxon>
        <taxon>Alphaproteobacteria</taxon>
        <taxon>Rhodobacterales</taxon>
        <taxon>Roseobacteraceae</taxon>
        <taxon>Thalassococcus</taxon>
    </lineage>
</organism>
<gene>
    <name evidence="2" type="ORF">KUH32_06185</name>
</gene>
<keyword evidence="1" id="KW-0732">Signal</keyword>
<dbReference type="Pfam" id="PF11102">
    <property type="entry name" value="YjbF"/>
    <property type="match status" value="1"/>
</dbReference>
<accession>A0ABS6N6D8</accession>
<dbReference type="EMBL" id="JAHRWL010000001">
    <property type="protein sequence ID" value="MBV2359353.1"/>
    <property type="molecule type" value="Genomic_DNA"/>
</dbReference>
<feature type="chain" id="PRO_5046898418" evidence="1">
    <location>
        <begin position="21"/>
        <end position="225"/>
    </location>
</feature>
<reference evidence="2" key="1">
    <citation type="submission" date="2021-06" db="EMBL/GenBank/DDBJ databases">
        <title>Thalassococcus sp. CAU 1522 isolated from sea sand, Republic of Korea.</title>
        <authorList>
            <person name="Kim W."/>
        </authorList>
    </citation>
    <scope>NUCLEOTIDE SEQUENCE</scope>
    <source>
        <strain evidence="2">CAU 1522</strain>
    </source>
</reference>
<dbReference type="InterPro" id="IPR021308">
    <property type="entry name" value="GfcB"/>
</dbReference>
<name>A0ABS6N6D8_9RHOB</name>
<proteinExistence type="predicted"/>
<dbReference type="PROSITE" id="PS51257">
    <property type="entry name" value="PROKAR_LIPOPROTEIN"/>
    <property type="match status" value="1"/>
</dbReference>
<evidence type="ECO:0000313" key="2">
    <source>
        <dbReference type="EMBL" id="MBV2359353.1"/>
    </source>
</evidence>
<keyword evidence="2" id="KW-0449">Lipoprotein</keyword>
<sequence>MKKTWIVRLTAGIAGLAMLAACGNSPSAETTGRIIKQVPQILAARRAEPRPLTAEQVGRALAATDAPIIMLQIESRKSQTLLIEIERNGPYRTFATSARQSVVIRNGLVTATRGLGGDLMSSEEDALLEMVRGRKHGVVRYTQRYLTPEDVTEAIDYDCLVKSEGTTSVPTTAGPRTATEMQAICESDGRVRTMTFLVDGNGNILSARQWLGETTGFVGVQVVRG</sequence>
<evidence type="ECO:0000256" key="1">
    <source>
        <dbReference type="SAM" id="SignalP"/>
    </source>
</evidence>
<protein>
    <submittedName>
        <fullName evidence="2">YjbF family lipoprotein</fullName>
    </submittedName>
</protein>
<evidence type="ECO:0000313" key="3">
    <source>
        <dbReference type="Proteomes" id="UP001166293"/>
    </source>
</evidence>
<dbReference type="Proteomes" id="UP001166293">
    <property type="component" value="Unassembled WGS sequence"/>
</dbReference>